<evidence type="ECO:0000313" key="2">
    <source>
        <dbReference type="Proteomes" id="UP000299102"/>
    </source>
</evidence>
<dbReference type="Proteomes" id="UP000299102">
    <property type="component" value="Unassembled WGS sequence"/>
</dbReference>
<reference evidence="1 2" key="1">
    <citation type="journal article" date="2019" name="Commun. Biol.">
        <title>The bagworm genome reveals a unique fibroin gene that provides high tensile strength.</title>
        <authorList>
            <person name="Kono N."/>
            <person name="Nakamura H."/>
            <person name="Ohtoshi R."/>
            <person name="Tomita M."/>
            <person name="Numata K."/>
            <person name="Arakawa K."/>
        </authorList>
    </citation>
    <scope>NUCLEOTIDE SEQUENCE [LARGE SCALE GENOMIC DNA]</scope>
</reference>
<dbReference type="AlphaFoldDB" id="A0A4C1VW75"/>
<comment type="caution">
    <text evidence="1">The sequence shown here is derived from an EMBL/GenBank/DDBJ whole genome shotgun (WGS) entry which is preliminary data.</text>
</comment>
<sequence length="217" mass="24338">MRPIFAGGTQEDTRMPPYVNLPRSSKSRNPLLGSLLLDLLRIIGNRGETLNNRDSRRNFCPKSFPAFVLRLARNPAFLLKVAIPISMRGVSRSTYRKRMVTESLFIGERKGIIVLQALLYFSISCPRFANGTVTPALNTSKLSLWLCFRTPSAILEYQKRKIMDITCPALLFAAGARAESFLRQQISMRGSVARSQPSTGTDLALEAFKFDAFDSKR</sequence>
<gene>
    <name evidence="1" type="ORF">EVAR_21111_1</name>
</gene>
<protein>
    <submittedName>
        <fullName evidence="1">Uncharacterized protein</fullName>
    </submittedName>
</protein>
<organism evidence="1 2">
    <name type="scientific">Eumeta variegata</name>
    <name type="common">Bagworm moth</name>
    <name type="synonym">Eumeta japonica</name>
    <dbReference type="NCBI Taxonomy" id="151549"/>
    <lineage>
        <taxon>Eukaryota</taxon>
        <taxon>Metazoa</taxon>
        <taxon>Ecdysozoa</taxon>
        <taxon>Arthropoda</taxon>
        <taxon>Hexapoda</taxon>
        <taxon>Insecta</taxon>
        <taxon>Pterygota</taxon>
        <taxon>Neoptera</taxon>
        <taxon>Endopterygota</taxon>
        <taxon>Lepidoptera</taxon>
        <taxon>Glossata</taxon>
        <taxon>Ditrysia</taxon>
        <taxon>Tineoidea</taxon>
        <taxon>Psychidae</taxon>
        <taxon>Oiketicinae</taxon>
        <taxon>Eumeta</taxon>
    </lineage>
</organism>
<accession>A0A4C1VW75</accession>
<keyword evidence="2" id="KW-1185">Reference proteome</keyword>
<name>A0A4C1VW75_EUMVA</name>
<proteinExistence type="predicted"/>
<dbReference type="EMBL" id="BGZK01000412">
    <property type="protein sequence ID" value="GBP42107.1"/>
    <property type="molecule type" value="Genomic_DNA"/>
</dbReference>
<evidence type="ECO:0000313" key="1">
    <source>
        <dbReference type="EMBL" id="GBP42107.1"/>
    </source>
</evidence>